<reference evidence="12" key="1">
    <citation type="submission" date="2018-05" db="EMBL/GenBank/DDBJ databases">
        <authorList>
            <person name="Lanie J.A."/>
            <person name="Ng W.-L."/>
            <person name="Kazmierczak K.M."/>
            <person name="Andrzejewski T.M."/>
            <person name="Davidsen T.M."/>
            <person name="Wayne K.J."/>
            <person name="Tettelin H."/>
            <person name="Glass J.I."/>
            <person name="Rusch D."/>
            <person name="Podicherti R."/>
            <person name="Tsui H.-C.T."/>
            <person name="Winkler M.E."/>
        </authorList>
    </citation>
    <scope>NUCLEOTIDE SEQUENCE</scope>
</reference>
<dbReference type="InterPro" id="IPR011009">
    <property type="entry name" value="Kinase-like_dom_sf"/>
</dbReference>
<dbReference type="EMBL" id="UINC01223738">
    <property type="protein sequence ID" value="SVE53053.1"/>
    <property type="molecule type" value="Genomic_DNA"/>
</dbReference>
<proteinExistence type="predicted"/>
<keyword evidence="5" id="KW-0479">Metal-binding</keyword>
<dbReference type="PANTHER" id="PTHR39573">
    <property type="entry name" value="STRESS RESPONSE KINASE A"/>
    <property type="match status" value="1"/>
</dbReference>
<evidence type="ECO:0000256" key="5">
    <source>
        <dbReference type="ARBA" id="ARBA00022723"/>
    </source>
</evidence>
<keyword evidence="7" id="KW-0418">Kinase</keyword>
<evidence type="ECO:0000259" key="11">
    <source>
        <dbReference type="Pfam" id="PF01636"/>
    </source>
</evidence>
<dbReference type="SUPFAM" id="SSF56112">
    <property type="entry name" value="Protein kinase-like (PK-like)"/>
    <property type="match status" value="1"/>
</dbReference>
<sequence length="223" mass="25097">MDQPFGAQPLAGLFNNLTPENILDAVEAGGRRCTGRFIILNSYENRVYQLELDDESMVVGKFYRPGRWSKEAILAEHQFLRELEEVEIPVATPIELAPGETIGEINGIYYSLFPRKGGRNPEEFNTEQLQVVGRLLGRIHNVGAQAEAPERVKLTPTSYGHANLQFMLDEGIIPDDCLENYKATTEILLSRIEPLFNGINYQRIHGDCHLGNLLWTPDGPTFL</sequence>
<dbReference type="AlphaFoldDB" id="A0A383E9H4"/>
<evidence type="ECO:0000256" key="8">
    <source>
        <dbReference type="ARBA" id="ARBA00022840"/>
    </source>
</evidence>
<keyword evidence="4" id="KW-0808">Transferase</keyword>
<evidence type="ECO:0000256" key="7">
    <source>
        <dbReference type="ARBA" id="ARBA00022777"/>
    </source>
</evidence>
<dbReference type="Gene3D" id="3.30.200.70">
    <property type="match status" value="1"/>
</dbReference>
<evidence type="ECO:0000256" key="4">
    <source>
        <dbReference type="ARBA" id="ARBA00022679"/>
    </source>
</evidence>
<dbReference type="GO" id="GO:0005737">
    <property type="term" value="C:cytoplasm"/>
    <property type="evidence" value="ECO:0007669"/>
    <property type="project" value="TreeGrafter"/>
</dbReference>
<dbReference type="InterPro" id="IPR002575">
    <property type="entry name" value="Aminoglycoside_PTrfase"/>
</dbReference>
<evidence type="ECO:0000256" key="6">
    <source>
        <dbReference type="ARBA" id="ARBA00022741"/>
    </source>
</evidence>
<dbReference type="PANTHER" id="PTHR39573:SF1">
    <property type="entry name" value="STRESS RESPONSE KINASE A"/>
    <property type="match status" value="1"/>
</dbReference>
<evidence type="ECO:0000256" key="10">
    <source>
        <dbReference type="ARBA" id="ARBA00023016"/>
    </source>
</evidence>
<gene>
    <name evidence="12" type="ORF">METZ01_LOCUS505907</name>
</gene>
<dbReference type="Pfam" id="PF01636">
    <property type="entry name" value="APH"/>
    <property type="match status" value="1"/>
</dbReference>
<keyword evidence="2" id="KW-0723">Serine/threonine-protein kinase</keyword>
<keyword evidence="6" id="KW-0547">Nucleotide-binding</keyword>
<keyword evidence="8" id="KW-0067">ATP-binding</keyword>
<accession>A0A383E9H4</accession>
<name>A0A383E9H4_9ZZZZ</name>
<keyword evidence="3" id="KW-0597">Phosphoprotein</keyword>
<evidence type="ECO:0000256" key="1">
    <source>
        <dbReference type="ARBA" id="ARBA00022490"/>
    </source>
</evidence>
<dbReference type="InterPro" id="IPR032882">
    <property type="entry name" value="SrkA/RdoA"/>
</dbReference>
<dbReference type="GO" id="GO:0005524">
    <property type="term" value="F:ATP binding"/>
    <property type="evidence" value="ECO:0007669"/>
    <property type="project" value="UniProtKB-KW"/>
</dbReference>
<dbReference type="GO" id="GO:0004674">
    <property type="term" value="F:protein serine/threonine kinase activity"/>
    <property type="evidence" value="ECO:0007669"/>
    <property type="project" value="UniProtKB-KW"/>
</dbReference>
<evidence type="ECO:0000256" key="3">
    <source>
        <dbReference type="ARBA" id="ARBA00022553"/>
    </source>
</evidence>
<keyword evidence="9" id="KW-0460">Magnesium</keyword>
<evidence type="ECO:0000256" key="9">
    <source>
        <dbReference type="ARBA" id="ARBA00022842"/>
    </source>
</evidence>
<feature type="domain" description="Aminoglycoside phosphotransferase" evidence="11">
    <location>
        <begin position="42"/>
        <end position="219"/>
    </location>
</feature>
<organism evidence="12">
    <name type="scientific">marine metagenome</name>
    <dbReference type="NCBI Taxonomy" id="408172"/>
    <lineage>
        <taxon>unclassified sequences</taxon>
        <taxon>metagenomes</taxon>
        <taxon>ecological metagenomes</taxon>
    </lineage>
</organism>
<dbReference type="NCBIfam" id="NF008738">
    <property type="entry name" value="PRK11768.1"/>
    <property type="match status" value="1"/>
</dbReference>
<keyword evidence="10" id="KW-0346">Stress response</keyword>
<evidence type="ECO:0000313" key="12">
    <source>
        <dbReference type="EMBL" id="SVE53053.1"/>
    </source>
</evidence>
<dbReference type="GO" id="GO:0046872">
    <property type="term" value="F:metal ion binding"/>
    <property type="evidence" value="ECO:0007669"/>
    <property type="project" value="UniProtKB-KW"/>
</dbReference>
<keyword evidence="1" id="KW-0963">Cytoplasm</keyword>
<feature type="non-terminal residue" evidence="12">
    <location>
        <position position="223"/>
    </location>
</feature>
<dbReference type="Gene3D" id="3.90.1200.10">
    <property type="match status" value="1"/>
</dbReference>
<evidence type="ECO:0000256" key="2">
    <source>
        <dbReference type="ARBA" id="ARBA00022527"/>
    </source>
</evidence>
<protein>
    <recommendedName>
        <fullName evidence="11">Aminoglycoside phosphotransferase domain-containing protein</fullName>
    </recommendedName>
</protein>